<gene>
    <name evidence="7" type="ORF">TSUD_394640</name>
</gene>
<name>A0A2Z6MS09_TRISU</name>
<keyword evidence="5" id="KW-1133">Transmembrane helix</keyword>
<dbReference type="InterPro" id="IPR053151">
    <property type="entry name" value="RNase_H-like"/>
</dbReference>
<protein>
    <recommendedName>
        <fullName evidence="6">GRF-type domain-containing protein</fullName>
    </recommendedName>
</protein>
<keyword evidence="3" id="KW-0862">Zinc</keyword>
<keyword evidence="5" id="KW-0472">Membrane</keyword>
<proteinExistence type="predicted"/>
<dbReference type="InterPro" id="IPR044730">
    <property type="entry name" value="RNase_H-like_dom_plant"/>
</dbReference>
<dbReference type="CDD" id="cd06222">
    <property type="entry name" value="RNase_H_like"/>
    <property type="match status" value="1"/>
</dbReference>
<evidence type="ECO:0000256" key="4">
    <source>
        <dbReference type="PROSITE-ProRule" id="PRU01343"/>
    </source>
</evidence>
<dbReference type="InterPro" id="IPR002156">
    <property type="entry name" value="RNaseH_domain"/>
</dbReference>
<evidence type="ECO:0000313" key="8">
    <source>
        <dbReference type="Proteomes" id="UP000242715"/>
    </source>
</evidence>
<dbReference type="Proteomes" id="UP000242715">
    <property type="component" value="Unassembled WGS sequence"/>
</dbReference>
<evidence type="ECO:0000256" key="1">
    <source>
        <dbReference type="ARBA" id="ARBA00022723"/>
    </source>
</evidence>
<evidence type="ECO:0000256" key="3">
    <source>
        <dbReference type="ARBA" id="ARBA00022833"/>
    </source>
</evidence>
<dbReference type="Gene3D" id="3.30.420.10">
    <property type="entry name" value="Ribonuclease H-like superfamily/Ribonuclease H"/>
    <property type="match status" value="1"/>
</dbReference>
<organism evidence="7 8">
    <name type="scientific">Trifolium subterraneum</name>
    <name type="common">Subterranean clover</name>
    <dbReference type="NCBI Taxonomy" id="3900"/>
    <lineage>
        <taxon>Eukaryota</taxon>
        <taxon>Viridiplantae</taxon>
        <taxon>Streptophyta</taxon>
        <taxon>Embryophyta</taxon>
        <taxon>Tracheophyta</taxon>
        <taxon>Spermatophyta</taxon>
        <taxon>Magnoliopsida</taxon>
        <taxon>eudicotyledons</taxon>
        <taxon>Gunneridae</taxon>
        <taxon>Pentapetalae</taxon>
        <taxon>rosids</taxon>
        <taxon>fabids</taxon>
        <taxon>Fabales</taxon>
        <taxon>Fabaceae</taxon>
        <taxon>Papilionoideae</taxon>
        <taxon>50 kb inversion clade</taxon>
        <taxon>NPAAA clade</taxon>
        <taxon>Hologalegina</taxon>
        <taxon>IRL clade</taxon>
        <taxon>Trifolieae</taxon>
        <taxon>Trifolium</taxon>
    </lineage>
</organism>
<accession>A0A2Z6MS09</accession>
<reference evidence="8" key="1">
    <citation type="journal article" date="2017" name="Front. Plant Sci.">
        <title>Climate Clever Clovers: New Paradigm to Reduce the Environmental Footprint of Ruminants by Breeding Low Methanogenic Forages Utilizing Haplotype Variation.</title>
        <authorList>
            <person name="Kaur P."/>
            <person name="Appels R."/>
            <person name="Bayer P.E."/>
            <person name="Keeble-Gagnere G."/>
            <person name="Wang J."/>
            <person name="Hirakawa H."/>
            <person name="Shirasawa K."/>
            <person name="Vercoe P."/>
            <person name="Stefanova K."/>
            <person name="Durmic Z."/>
            <person name="Nichols P."/>
            <person name="Revell C."/>
            <person name="Isobe S.N."/>
            <person name="Edwards D."/>
            <person name="Erskine W."/>
        </authorList>
    </citation>
    <scope>NUCLEOTIDE SEQUENCE [LARGE SCALE GENOMIC DNA]</scope>
    <source>
        <strain evidence="8">cv. Daliak</strain>
    </source>
</reference>
<dbReference type="SUPFAM" id="SSF53098">
    <property type="entry name" value="Ribonuclease H-like"/>
    <property type="match status" value="1"/>
</dbReference>
<keyword evidence="1" id="KW-0479">Metal-binding</keyword>
<dbReference type="Pfam" id="PF13456">
    <property type="entry name" value="RVT_3"/>
    <property type="match status" value="1"/>
</dbReference>
<evidence type="ECO:0000313" key="7">
    <source>
        <dbReference type="EMBL" id="GAU35138.1"/>
    </source>
</evidence>
<dbReference type="InterPro" id="IPR012337">
    <property type="entry name" value="RNaseH-like_sf"/>
</dbReference>
<evidence type="ECO:0000256" key="5">
    <source>
        <dbReference type="SAM" id="Phobius"/>
    </source>
</evidence>
<dbReference type="InterPro" id="IPR010666">
    <property type="entry name" value="Znf_GRF"/>
</dbReference>
<dbReference type="InterPro" id="IPR036397">
    <property type="entry name" value="RNaseH_sf"/>
</dbReference>
<feature type="transmembrane region" description="Helical" evidence="5">
    <location>
        <begin position="110"/>
        <end position="130"/>
    </location>
</feature>
<feature type="domain" description="GRF-type" evidence="6">
    <location>
        <begin position="21"/>
        <end position="62"/>
    </location>
</feature>
<dbReference type="GO" id="GO:0008270">
    <property type="term" value="F:zinc ion binding"/>
    <property type="evidence" value="ECO:0007669"/>
    <property type="project" value="UniProtKB-KW"/>
</dbReference>
<dbReference type="PANTHER" id="PTHR47723">
    <property type="entry name" value="OS05G0353850 PROTEIN"/>
    <property type="match status" value="1"/>
</dbReference>
<sequence length="410" mass="46242">MGGSKCSSYANSSGNFNLPRCGCGIPMKLLISNTDFNPKRKFWKCRNVGLDGCELFVWDDELDAVEDANPKSRYATSCKNCERMKDFGMEFGRELGREIGKEIGNKFSQFVIGVIMVCVVLFGVILKSILCNKHVESSFHIFFDCEFAIKLWSWLAGCVNVTLQFTSMEDMWKLCDLNWNDARFNNKSPSWRTTISIIIASTALTGNNTCKPYSNSLRDFAFLKRFRVNIHHPKAQIIKEVRWEPPLLHWLKCNIDGAACENSITASCGGIFRNSSADFVYGFAEPLGVTSAYFAELSGAIRAIEIAYQHNWSNLWLESDSSMVVSAFKNPSKPVAWALRNRWNNALFMVSQMNCIVTHIYREGNQVADLIANHGLTLPSIIFWNTAPMFISDSLNRNKLGISSFRCCSS</sequence>
<keyword evidence="5" id="KW-0812">Transmembrane</keyword>
<evidence type="ECO:0000256" key="2">
    <source>
        <dbReference type="ARBA" id="ARBA00022771"/>
    </source>
</evidence>
<dbReference type="GO" id="GO:0003676">
    <property type="term" value="F:nucleic acid binding"/>
    <property type="evidence" value="ECO:0007669"/>
    <property type="project" value="InterPro"/>
</dbReference>
<dbReference type="PROSITE" id="PS51999">
    <property type="entry name" value="ZF_GRF"/>
    <property type="match status" value="1"/>
</dbReference>
<keyword evidence="2 4" id="KW-0863">Zinc-finger</keyword>
<dbReference type="AlphaFoldDB" id="A0A2Z6MS09"/>
<keyword evidence="8" id="KW-1185">Reference proteome</keyword>
<evidence type="ECO:0000259" key="6">
    <source>
        <dbReference type="PROSITE" id="PS51999"/>
    </source>
</evidence>
<dbReference type="EMBL" id="DF973577">
    <property type="protein sequence ID" value="GAU35138.1"/>
    <property type="molecule type" value="Genomic_DNA"/>
</dbReference>
<dbReference type="OrthoDB" id="1938131at2759"/>
<dbReference type="GO" id="GO:0004523">
    <property type="term" value="F:RNA-DNA hybrid ribonuclease activity"/>
    <property type="evidence" value="ECO:0007669"/>
    <property type="project" value="InterPro"/>
</dbReference>
<dbReference type="PANTHER" id="PTHR47723:SF23">
    <property type="entry name" value="REVERSE TRANSCRIPTASE-LIKE PROTEIN"/>
    <property type="match status" value="1"/>
</dbReference>